<keyword evidence="2" id="KW-1185">Reference proteome</keyword>
<dbReference type="SUPFAM" id="SSF57850">
    <property type="entry name" value="RING/U-box"/>
    <property type="match status" value="1"/>
</dbReference>
<dbReference type="SUPFAM" id="SSF49599">
    <property type="entry name" value="TRAF domain-like"/>
    <property type="match status" value="1"/>
</dbReference>
<dbReference type="VEuPathDB" id="VectorBase:HLOH_062368"/>
<dbReference type="CDD" id="cd16449">
    <property type="entry name" value="RING-HC"/>
    <property type="match status" value="1"/>
</dbReference>
<accession>A0A9J6FKK1</accession>
<dbReference type="OrthoDB" id="10246446at2759"/>
<evidence type="ECO:0000313" key="1">
    <source>
        <dbReference type="EMBL" id="KAH9363602.1"/>
    </source>
</evidence>
<evidence type="ECO:0000313" key="2">
    <source>
        <dbReference type="Proteomes" id="UP000821853"/>
    </source>
</evidence>
<dbReference type="EMBL" id="JABSTR010000002">
    <property type="protein sequence ID" value="KAH9363602.1"/>
    <property type="molecule type" value="Genomic_DNA"/>
</dbReference>
<proteinExistence type="predicted"/>
<dbReference type="Proteomes" id="UP000821853">
    <property type="component" value="Chromosome 10"/>
</dbReference>
<reference evidence="1 2" key="1">
    <citation type="journal article" date="2020" name="Cell">
        <title>Large-Scale Comparative Analyses of Tick Genomes Elucidate Their Genetic Diversity and Vector Capacities.</title>
        <authorList>
            <consortium name="Tick Genome and Microbiome Consortium (TIGMIC)"/>
            <person name="Jia N."/>
            <person name="Wang J."/>
            <person name="Shi W."/>
            <person name="Du L."/>
            <person name="Sun Y."/>
            <person name="Zhan W."/>
            <person name="Jiang J.F."/>
            <person name="Wang Q."/>
            <person name="Zhang B."/>
            <person name="Ji P."/>
            <person name="Bell-Sakyi L."/>
            <person name="Cui X.M."/>
            <person name="Yuan T.T."/>
            <person name="Jiang B.G."/>
            <person name="Yang W.F."/>
            <person name="Lam T.T."/>
            <person name="Chang Q.C."/>
            <person name="Ding S.J."/>
            <person name="Wang X.J."/>
            <person name="Zhu J.G."/>
            <person name="Ruan X.D."/>
            <person name="Zhao L."/>
            <person name="Wei J.T."/>
            <person name="Ye R.Z."/>
            <person name="Que T.C."/>
            <person name="Du C.H."/>
            <person name="Zhou Y.H."/>
            <person name="Cheng J.X."/>
            <person name="Dai P.F."/>
            <person name="Guo W.B."/>
            <person name="Han X.H."/>
            <person name="Huang E.J."/>
            <person name="Li L.F."/>
            <person name="Wei W."/>
            <person name="Gao Y.C."/>
            <person name="Liu J.Z."/>
            <person name="Shao H.Z."/>
            <person name="Wang X."/>
            <person name="Wang C.C."/>
            <person name="Yang T.C."/>
            <person name="Huo Q.B."/>
            <person name="Li W."/>
            <person name="Chen H.Y."/>
            <person name="Chen S.E."/>
            <person name="Zhou L.G."/>
            <person name="Ni X.B."/>
            <person name="Tian J.H."/>
            <person name="Sheng Y."/>
            <person name="Liu T."/>
            <person name="Pan Y.S."/>
            <person name="Xia L.Y."/>
            <person name="Li J."/>
            <person name="Zhao F."/>
            <person name="Cao W.C."/>
        </authorList>
    </citation>
    <scope>NUCLEOTIDE SEQUENCE [LARGE SCALE GENOMIC DNA]</scope>
    <source>
        <strain evidence="1">HaeL-2018</strain>
    </source>
</reference>
<dbReference type="AlphaFoldDB" id="A0A9J6FKK1"/>
<comment type="caution">
    <text evidence="1">The sequence shown here is derived from an EMBL/GenBank/DDBJ whole genome shotgun (WGS) entry which is preliminary data.</text>
</comment>
<name>A0A9J6FKK1_HAELO</name>
<gene>
    <name evidence="1" type="ORF">HPB48_018271</name>
</gene>
<protein>
    <submittedName>
        <fullName evidence="1">Uncharacterized protein</fullName>
    </submittedName>
</protein>
<dbReference type="InterPro" id="IPR013083">
    <property type="entry name" value="Znf_RING/FYVE/PHD"/>
</dbReference>
<dbReference type="Gene3D" id="3.30.40.10">
    <property type="entry name" value="Zinc/RING finger domain, C3HC4 (zinc finger)"/>
    <property type="match status" value="1"/>
</dbReference>
<sequence length="243" mass="27159">MAAGGRLQTVYGFCPDFDWWPTVFEDAFPPEMVCSACGLVCLMSGLLPCGHVLCHRCSRRCADGERCRCPLDARSHRTEDVTWAKLTTESLLDRKIRCWNAGNGCSAVGTALEILAHFNSNCQYYAVTCQRCRRSVVQKDIIDHLVSSNCGQEQPEASPTLEGVGANSMLQSLQLFDKKLTESTRLSLDALKDIQEKQKSLETSMIAVRQFSRAEIDDILGQLETRMGNMCKRKHRKSIDGML</sequence>
<organism evidence="1 2">
    <name type="scientific">Haemaphysalis longicornis</name>
    <name type="common">Bush tick</name>
    <dbReference type="NCBI Taxonomy" id="44386"/>
    <lineage>
        <taxon>Eukaryota</taxon>
        <taxon>Metazoa</taxon>
        <taxon>Ecdysozoa</taxon>
        <taxon>Arthropoda</taxon>
        <taxon>Chelicerata</taxon>
        <taxon>Arachnida</taxon>
        <taxon>Acari</taxon>
        <taxon>Parasitiformes</taxon>
        <taxon>Ixodida</taxon>
        <taxon>Ixodoidea</taxon>
        <taxon>Ixodidae</taxon>
        <taxon>Haemaphysalinae</taxon>
        <taxon>Haemaphysalis</taxon>
    </lineage>
</organism>